<keyword evidence="6 8" id="KW-0648">Protein biosynthesis</keyword>
<dbReference type="NCBIfam" id="TIGR00460">
    <property type="entry name" value="fmt"/>
    <property type="match status" value="1"/>
</dbReference>
<dbReference type="GO" id="GO:0005829">
    <property type="term" value="C:cytosol"/>
    <property type="evidence" value="ECO:0007669"/>
    <property type="project" value="TreeGrafter"/>
</dbReference>
<evidence type="ECO:0000256" key="1">
    <source>
        <dbReference type="ARBA" id="ARBA00002606"/>
    </source>
</evidence>
<evidence type="ECO:0000256" key="5">
    <source>
        <dbReference type="ARBA" id="ARBA00022679"/>
    </source>
</evidence>
<evidence type="ECO:0000313" key="12">
    <source>
        <dbReference type="Proteomes" id="UP000021816"/>
    </source>
</evidence>
<evidence type="ECO:0000256" key="8">
    <source>
        <dbReference type="HAMAP-Rule" id="MF_00182"/>
    </source>
</evidence>
<evidence type="ECO:0000259" key="10">
    <source>
        <dbReference type="Pfam" id="PF02911"/>
    </source>
</evidence>
<evidence type="ECO:0000256" key="6">
    <source>
        <dbReference type="ARBA" id="ARBA00022917"/>
    </source>
</evidence>
<dbReference type="Gene3D" id="3.10.25.10">
    <property type="entry name" value="Formyl transferase, C-terminal domain"/>
    <property type="match status" value="1"/>
</dbReference>
<dbReference type="SUPFAM" id="SSF50486">
    <property type="entry name" value="FMT C-terminal domain-like"/>
    <property type="match status" value="1"/>
</dbReference>
<dbReference type="Pfam" id="PF00551">
    <property type="entry name" value="Formyl_trans_N"/>
    <property type="match status" value="1"/>
</dbReference>
<dbReference type="InterPro" id="IPR044135">
    <property type="entry name" value="Met-tRNA-FMT_C"/>
</dbReference>
<comment type="function">
    <text evidence="1 8">Attaches a formyl group to the free amino group of methionyl-tRNA(fMet). The formyl group appears to play a dual role in the initiator identity of N-formylmethionyl-tRNA by promoting its recognition by IF2 and preventing the misappropriation of this tRNA by the elongation apparatus.</text>
</comment>
<dbReference type="InterPro" id="IPR036477">
    <property type="entry name" value="Formyl_transf_N_sf"/>
</dbReference>
<evidence type="ECO:0000256" key="7">
    <source>
        <dbReference type="ARBA" id="ARBA00048558"/>
    </source>
</evidence>
<name>A0A011QF80_9PROT</name>
<dbReference type="STRING" id="1454003.AW10_03798"/>
<comment type="similarity">
    <text evidence="2 8">Belongs to the Fmt family.</text>
</comment>
<dbReference type="EMBL" id="JEMX01000098">
    <property type="protein sequence ID" value="EXI77444.1"/>
    <property type="molecule type" value="Genomic_DNA"/>
</dbReference>
<dbReference type="InterPro" id="IPR005793">
    <property type="entry name" value="Formyl_trans_C"/>
</dbReference>
<evidence type="ECO:0000256" key="2">
    <source>
        <dbReference type="ARBA" id="ARBA00010699"/>
    </source>
</evidence>
<dbReference type="Pfam" id="PF02911">
    <property type="entry name" value="Formyl_trans_C"/>
    <property type="match status" value="1"/>
</dbReference>
<organism evidence="11 12">
    <name type="scientific">Candidatus Accumulibacter appositus</name>
    <dbReference type="NCBI Taxonomy" id="1454003"/>
    <lineage>
        <taxon>Bacteria</taxon>
        <taxon>Pseudomonadati</taxon>
        <taxon>Pseudomonadota</taxon>
        <taxon>Betaproteobacteria</taxon>
        <taxon>Candidatus Accumulibacter</taxon>
    </lineage>
</organism>
<dbReference type="InterPro" id="IPR041711">
    <property type="entry name" value="Met-tRNA-FMT_N"/>
</dbReference>
<dbReference type="SUPFAM" id="SSF53328">
    <property type="entry name" value="Formyltransferase"/>
    <property type="match status" value="1"/>
</dbReference>
<keyword evidence="5 8" id="KW-0808">Transferase</keyword>
<comment type="catalytic activity">
    <reaction evidence="7 8">
        <text>L-methionyl-tRNA(fMet) + (6R)-10-formyltetrahydrofolate = N-formyl-L-methionyl-tRNA(fMet) + (6S)-5,6,7,8-tetrahydrofolate + H(+)</text>
        <dbReference type="Rhea" id="RHEA:24380"/>
        <dbReference type="Rhea" id="RHEA-COMP:9952"/>
        <dbReference type="Rhea" id="RHEA-COMP:9953"/>
        <dbReference type="ChEBI" id="CHEBI:15378"/>
        <dbReference type="ChEBI" id="CHEBI:57453"/>
        <dbReference type="ChEBI" id="CHEBI:78530"/>
        <dbReference type="ChEBI" id="CHEBI:78844"/>
        <dbReference type="ChEBI" id="CHEBI:195366"/>
        <dbReference type="EC" id="2.1.2.9"/>
    </reaction>
</comment>
<dbReference type="PANTHER" id="PTHR11138">
    <property type="entry name" value="METHIONYL-TRNA FORMYLTRANSFERASE"/>
    <property type="match status" value="1"/>
</dbReference>
<dbReference type="PATRIC" id="fig|1454003.3.peg.3857"/>
<feature type="domain" description="Formyl transferase N-terminal" evidence="9">
    <location>
        <begin position="2"/>
        <end position="181"/>
    </location>
</feature>
<dbReference type="AlphaFoldDB" id="A0A011QF80"/>
<sequence length="309" mass="31794">MRLIFAGTPDFASLALQSIIAAGHEVALVLTQPDRASGRGMALRASPVKELALASGIAVLQPSSLKKDFSAQEHIRTLGAEAMVVAAYGLILPQTVLDMPTFGCINIHASLLPRWRGAAPVQRAILAGDAVTGVSIMQMEAGLDSGPLLLCESLPIAAEDTAATLTDRLALLGGRLIVDALAGLPLPPQAQAEGGVTYAAKIDKAEAALDWRLPAAQLARCVRAFNPFPGASCAVDGTLLKVWRATAIAGHGQPGEILAAERSAIVVACGEGALRLDELQKPGGKRLAAAQFLVGTPIAAGSRCALPVT</sequence>
<dbReference type="PROSITE" id="PS00373">
    <property type="entry name" value="GART"/>
    <property type="match status" value="1"/>
</dbReference>
<dbReference type="HAMAP" id="MF_00182">
    <property type="entry name" value="Formyl_trans"/>
    <property type="match status" value="1"/>
</dbReference>
<dbReference type="InterPro" id="IPR005794">
    <property type="entry name" value="Fmt"/>
</dbReference>
<dbReference type="CDD" id="cd08704">
    <property type="entry name" value="Met_tRNA_FMT_C"/>
    <property type="match status" value="1"/>
</dbReference>
<evidence type="ECO:0000256" key="3">
    <source>
        <dbReference type="ARBA" id="ARBA00012261"/>
    </source>
</evidence>
<evidence type="ECO:0000256" key="4">
    <source>
        <dbReference type="ARBA" id="ARBA00016014"/>
    </source>
</evidence>
<accession>A0A011QF80</accession>
<dbReference type="InterPro" id="IPR037022">
    <property type="entry name" value="Formyl_trans_C_sf"/>
</dbReference>
<comment type="caution">
    <text evidence="11">The sequence shown here is derived from an EMBL/GenBank/DDBJ whole genome shotgun (WGS) entry which is preliminary data.</text>
</comment>
<dbReference type="PANTHER" id="PTHR11138:SF5">
    <property type="entry name" value="METHIONYL-TRNA FORMYLTRANSFERASE, MITOCHONDRIAL"/>
    <property type="match status" value="1"/>
</dbReference>
<dbReference type="Proteomes" id="UP000021816">
    <property type="component" value="Unassembled WGS sequence"/>
</dbReference>
<dbReference type="InterPro" id="IPR002376">
    <property type="entry name" value="Formyl_transf_N"/>
</dbReference>
<evidence type="ECO:0000313" key="11">
    <source>
        <dbReference type="EMBL" id="EXI77444.1"/>
    </source>
</evidence>
<reference evidence="11 12" key="1">
    <citation type="submission" date="2014-02" db="EMBL/GenBank/DDBJ databases">
        <title>Expanding our view of genomic diversity in Candidatus Accumulibacter clades.</title>
        <authorList>
            <person name="Skennerton C.T."/>
            <person name="Barr J.J."/>
            <person name="Slater F.R."/>
            <person name="Bond P.L."/>
            <person name="Tyson G.W."/>
        </authorList>
    </citation>
    <scope>NUCLEOTIDE SEQUENCE [LARGE SCALE GENOMIC DNA]</scope>
    <source>
        <strain evidence="12">BA-92</strain>
    </source>
</reference>
<dbReference type="InterPro" id="IPR001555">
    <property type="entry name" value="GART_AS"/>
</dbReference>
<dbReference type="InterPro" id="IPR011034">
    <property type="entry name" value="Formyl_transferase-like_C_sf"/>
</dbReference>
<feature type="domain" description="Formyl transferase C-terminal" evidence="10">
    <location>
        <begin position="201"/>
        <end position="295"/>
    </location>
</feature>
<proteinExistence type="inferred from homology"/>
<gene>
    <name evidence="8 11" type="primary">fmt</name>
    <name evidence="11" type="ORF">AW10_03798</name>
</gene>
<feature type="binding site" evidence="8">
    <location>
        <begin position="110"/>
        <end position="113"/>
    </location>
    <ligand>
        <name>(6S)-5,6,7,8-tetrahydrofolate</name>
        <dbReference type="ChEBI" id="CHEBI:57453"/>
    </ligand>
</feature>
<dbReference type="Gene3D" id="3.40.50.170">
    <property type="entry name" value="Formyl transferase, N-terminal domain"/>
    <property type="match status" value="1"/>
</dbReference>
<dbReference type="CDD" id="cd08646">
    <property type="entry name" value="FMT_core_Met-tRNA-FMT_N"/>
    <property type="match status" value="1"/>
</dbReference>
<protein>
    <recommendedName>
        <fullName evidence="4 8">Methionyl-tRNA formyltransferase</fullName>
        <ecNumber evidence="3 8">2.1.2.9</ecNumber>
    </recommendedName>
</protein>
<dbReference type="GO" id="GO:0004479">
    <property type="term" value="F:methionyl-tRNA formyltransferase activity"/>
    <property type="evidence" value="ECO:0007669"/>
    <property type="project" value="UniProtKB-UniRule"/>
</dbReference>
<evidence type="ECO:0000259" key="9">
    <source>
        <dbReference type="Pfam" id="PF00551"/>
    </source>
</evidence>
<dbReference type="EC" id="2.1.2.9" evidence="3 8"/>